<reference evidence="13" key="1">
    <citation type="submission" date="2023-05" db="EMBL/GenBank/DDBJ databases">
        <title>Genome and transcriptome analyses reveal genes involved in the formation of fine ridges on petal epidermal cells in Hibiscus trionum.</title>
        <authorList>
            <person name="Koshimizu S."/>
            <person name="Masuda S."/>
            <person name="Ishii T."/>
            <person name="Shirasu K."/>
            <person name="Hoshino A."/>
            <person name="Arita M."/>
        </authorList>
    </citation>
    <scope>NUCLEOTIDE SEQUENCE</scope>
    <source>
        <strain evidence="13">Hamamatsu line</strain>
    </source>
</reference>
<evidence type="ECO:0000256" key="5">
    <source>
        <dbReference type="ARBA" id="ARBA00023163"/>
    </source>
</evidence>
<comment type="caution">
    <text evidence="13">The sequence shown here is derived from an EMBL/GenBank/DDBJ whole genome shotgun (WGS) entry which is preliminary data.</text>
</comment>
<dbReference type="InterPro" id="IPR045109">
    <property type="entry name" value="LSDs-like"/>
</dbReference>
<keyword evidence="3" id="KW-0479">Metal-binding</keyword>
<dbReference type="PANTHER" id="PTHR12549:SF62">
    <property type="entry name" value="LYSINE-SPECIFIC DEMETHYLASE JMJ25-LIKE"/>
    <property type="match status" value="1"/>
</dbReference>
<keyword evidence="4" id="KW-0805">Transcription regulation</keyword>
<evidence type="ECO:0000256" key="6">
    <source>
        <dbReference type="ARBA" id="ARBA00023242"/>
    </source>
</evidence>
<dbReference type="GO" id="GO:0008270">
    <property type="term" value="F:zinc ion binding"/>
    <property type="evidence" value="ECO:0007669"/>
    <property type="project" value="UniProtKB-KW"/>
</dbReference>
<sequence>MKEGELVGEESFWNDEMVPFIAPPEELQCARNVNKGRCSRWRIHGKKYCELHFLRQKHLQNHRSKIKNTDQAKKRKRSQQKERVRDEKGTPFLDRDYGNGGEVEPWSRRTRSAKFAAAKQENGCESNGNKDENGGKNESSAEVKEVMAHGGHCHQCHSLKSRVQFCRKCQRKRYCDSCIKTWYPQFSEEAIAESCPFCRKICNCKPCLRSDKLLKDVKSSGLPSNKDERIKHFKYLISWLYPFLKQFNEEQIKEIKLEAKVQGLRSSEIEVLQAVSNDYERLYCNNCKTSIVDLHRVCSKCSYELCLACCREIRGNCLRGGDKMVQRYFHSDEDYLHGGDPLPLLLDMKKNKTSSRKRIKLLSEWQVKGNGDIPCPVERLGGCGHERLELKCMVPANWISFLKIKADRLVKLHKLEDALGTLTGNCSYINSDNKTGVMNQAIHKDCSDNYLYSPSAKDLQQGGLESFRRHWIKGEPIIVRNVHELTSGLSWEPMVLWRALRDVSKTKGSSNVNVTAIDCLDLCEVEMNIHNFFTGYLQGCEHSNSWPMLLKLKDWPPSNHFEELLPRHCAEFLDSLPFLEYTNPFSGILNVAAKLPANSLKPDLGPKTYIAYGFIEELGRGDSVTKLHFDMSDAVNVLVHTAEVTRTSEQLAKIENLKMRHVRQDQMEFYGNDKDSNLPLKEQVDVDFFVHAAKHRKKRSKTRKKKVESCQCSDSVSKLLMKKSEFQNEKESKLDEESNGRIEEAQTGFSNTHSLNGLNKDSCLLKKEQADVDVKVVKSPKGKRKTGKKKVKSSQTSSLLRNKKELKVGESNGKVDNAYSDQGHDKTIGACSNEACQEDALGGDSRCVYDANEASGGGALWDVFRRQDVPRLEEYLRRHHREFRHVYCSPVDQVVHPIHDQTFYLTMHHKRKLKEEFGVEPWTFVQKLGEAVFLPAGCPHQVRNLKSCTKIALDFVSPENIHECIRLTEEFRVLPHKHRAKEDKLEVKKMVLYALNNAVEELEKLTA</sequence>
<dbReference type="InterPro" id="IPR001841">
    <property type="entry name" value="Znf_RING"/>
</dbReference>
<keyword evidence="7" id="KW-0863">Zinc-finger</keyword>
<dbReference type="GO" id="GO:0006357">
    <property type="term" value="P:regulation of transcription by RNA polymerase II"/>
    <property type="evidence" value="ECO:0007669"/>
    <property type="project" value="TreeGrafter"/>
</dbReference>
<evidence type="ECO:0000256" key="9">
    <source>
        <dbReference type="SAM" id="MobiDB-lite"/>
    </source>
</evidence>
<evidence type="ECO:0000259" key="12">
    <source>
        <dbReference type="PROSITE" id="PS51667"/>
    </source>
</evidence>
<comment type="similarity">
    <text evidence="2">Belongs to the JARID1 histone demethylase family.</text>
</comment>
<dbReference type="GO" id="GO:0032454">
    <property type="term" value="F:histone H3K9 demethylase activity"/>
    <property type="evidence" value="ECO:0007669"/>
    <property type="project" value="InterPro"/>
</dbReference>
<name>A0A9W7I086_HIBTR</name>
<evidence type="ECO:0000256" key="7">
    <source>
        <dbReference type="PROSITE-ProRule" id="PRU00175"/>
    </source>
</evidence>
<keyword evidence="6" id="KW-0539">Nucleus</keyword>
<dbReference type="Pfam" id="PF02373">
    <property type="entry name" value="JmjC"/>
    <property type="match status" value="1"/>
</dbReference>
<dbReference type="PROSITE" id="PS51667">
    <property type="entry name" value="WRC"/>
    <property type="match status" value="1"/>
</dbReference>
<dbReference type="InterPro" id="IPR014977">
    <property type="entry name" value="WRC_dom"/>
</dbReference>
<evidence type="ECO:0000256" key="3">
    <source>
        <dbReference type="ARBA" id="ARBA00022723"/>
    </source>
</evidence>
<dbReference type="GO" id="GO:0000785">
    <property type="term" value="C:chromatin"/>
    <property type="evidence" value="ECO:0007669"/>
    <property type="project" value="TreeGrafter"/>
</dbReference>
<feature type="domain" description="JmjC" evidence="11">
    <location>
        <begin position="584"/>
        <end position="972"/>
    </location>
</feature>
<dbReference type="EMBL" id="BSYR01000020">
    <property type="protein sequence ID" value="GMI85165.1"/>
    <property type="molecule type" value="Genomic_DNA"/>
</dbReference>
<proteinExistence type="inferred from homology"/>
<dbReference type="Gene3D" id="2.60.120.650">
    <property type="entry name" value="Cupin"/>
    <property type="match status" value="2"/>
</dbReference>
<dbReference type="GO" id="GO:0000118">
    <property type="term" value="C:histone deacetylase complex"/>
    <property type="evidence" value="ECO:0007669"/>
    <property type="project" value="TreeGrafter"/>
</dbReference>
<evidence type="ECO:0000259" key="10">
    <source>
        <dbReference type="PROSITE" id="PS50089"/>
    </source>
</evidence>
<dbReference type="GO" id="GO:0003712">
    <property type="term" value="F:transcription coregulator activity"/>
    <property type="evidence" value="ECO:0007669"/>
    <property type="project" value="TreeGrafter"/>
</dbReference>
<evidence type="ECO:0000313" key="13">
    <source>
        <dbReference type="EMBL" id="GMI85165.1"/>
    </source>
</evidence>
<dbReference type="PROSITE" id="PS50089">
    <property type="entry name" value="ZF_RING_2"/>
    <property type="match status" value="1"/>
</dbReference>
<dbReference type="InterPro" id="IPR018866">
    <property type="entry name" value="Znf-4CXXC_R1"/>
</dbReference>
<dbReference type="OrthoDB" id="1667110at2759"/>
<feature type="domain" description="WRC" evidence="12">
    <location>
        <begin position="23"/>
        <end position="70"/>
    </location>
</feature>
<comment type="caution">
    <text evidence="8">Lacks conserved residue(s) required for the propagation of feature annotation.</text>
</comment>
<accession>A0A9W7I086</accession>
<feature type="region of interest" description="Disordered" evidence="9">
    <location>
        <begin position="775"/>
        <end position="821"/>
    </location>
</feature>
<feature type="compositionally biased region" description="Basic residues" evidence="9">
    <location>
        <begin position="778"/>
        <end position="792"/>
    </location>
</feature>
<evidence type="ECO:0000256" key="2">
    <source>
        <dbReference type="ARBA" id="ARBA00006801"/>
    </source>
</evidence>
<dbReference type="SUPFAM" id="SSF51197">
    <property type="entry name" value="Clavaminate synthase-like"/>
    <property type="match status" value="1"/>
</dbReference>
<evidence type="ECO:0000256" key="8">
    <source>
        <dbReference type="PROSITE-ProRule" id="PRU01002"/>
    </source>
</evidence>
<evidence type="ECO:0000256" key="1">
    <source>
        <dbReference type="ARBA" id="ARBA00004123"/>
    </source>
</evidence>
<dbReference type="SMART" id="SM00558">
    <property type="entry name" value="JmjC"/>
    <property type="match status" value="1"/>
</dbReference>
<gene>
    <name evidence="13" type="ORF">HRI_002185800</name>
</gene>
<keyword evidence="5" id="KW-0804">Transcription</keyword>
<feature type="domain" description="RING-type" evidence="10">
    <location>
        <begin position="153"/>
        <end position="199"/>
    </location>
</feature>
<dbReference type="GO" id="GO:0031490">
    <property type="term" value="F:chromatin DNA binding"/>
    <property type="evidence" value="ECO:0007669"/>
    <property type="project" value="TreeGrafter"/>
</dbReference>
<dbReference type="AlphaFoldDB" id="A0A9W7I086"/>
<protein>
    <recommendedName>
        <fullName evidence="15">Lysine-specific demethylase JMJ25</fullName>
    </recommendedName>
</protein>
<feature type="compositionally biased region" description="Basic and acidic residues" evidence="9">
    <location>
        <begin position="128"/>
        <end position="142"/>
    </location>
</feature>
<evidence type="ECO:0000313" key="14">
    <source>
        <dbReference type="Proteomes" id="UP001165190"/>
    </source>
</evidence>
<organism evidence="13 14">
    <name type="scientific">Hibiscus trionum</name>
    <name type="common">Flower of an hour</name>
    <dbReference type="NCBI Taxonomy" id="183268"/>
    <lineage>
        <taxon>Eukaryota</taxon>
        <taxon>Viridiplantae</taxon>
        <taxon>Streptophyta</taxon>
        <taxon>Embryophyta</taxon>
        <taxon>Tracheophyta</taxon>
        <taxon>Spermatophyta</taxon>
        <taxon>Magnoliopsida</taxon>
        <taxon>eudicotyledons</taxon>
        <taxon>Gunneridae</taxon>
        <taxon>Pentapetalae</taxon>
        <taxon>rosids</taxon>
        <taxon>malvids</taxon>
        <taxon>Malvales</taxon>
        <taxon>Malvaceae</taxon>
        <taxon>Malvoideae</taxon>
        <taxon>Hibiscus</taxon>
    </lineage>
</organism>
<feature type="region of interest" description="Disordered" evidence="9">
    <location>
        <begin position="60"/>
        <end position="142"/>
    </location>
</feature>
<keyword evidence="14" id="KW-1185">Reference proteome</keyword>
<dbReference type="InterPro" id="IPR003347">
    <property type="entry name" value="JmjC_dom"/>
</dbReference>
<dbReference type="Proteomes" id="UP001165190">
    <property type="component" value="Unassembled WGS sequence"/>
</dbReference>
<feature type="compositionally biased region" description="Basic and acidic residues" evidence="9">
    <location>
        <begin position="79"/>
        <end position="97"/>
    </location>
</feature>
<evidence type="ECO:0008006" key="15">
    <source>
        <dbReference type="Google" id="ProtNLM"/>
    </source>
</evidence>
<dbReference type="PANTHER" id="PTHR12549">
    <property type="entry name" value="JMJC DOMAIN-CONTAINING HISTONE DEMETHYLATION PROTEIN"/>
    <property type="match status" value="1"/>
</dbReference>
<dbReference type="PROSITE" id="PS51184">
    <property type="entry name" value="JMJC"/>
    <property type="match status" value="1"/>
</dbReference>
<comment type="subcellular location">
    <subcellularLocation>
        <location evidence="1">Nucleus</location>
    </subcellularLocation>
</comment>
<evidence type="ECO:0000259" key="11">
    <source>
        <dbReference type="PROSITE" id="PS51184"/>
    </source>
</evidence>
<keyword evidence="7" id="KW-0862">Zinc</keyword>
<dbReference type="FunFam" id="2.60.120.650:FF:000033">
    <property type="entry name" value="Transcription factor jumonji (JmjC) domain-containing protein"/>
    <property type="match status" value="1"/>
</dbReference>
<dbReference type="Pfam" id="PF10497">
    <property type="entry name" value="zf-4CXXC_R1"/>
    <property type="match status" value="1"/>
</dbReference>
<evidence type="ECO:0000256" key="4">
    <source>
        <dbReference type="ARBA" id="ARBA00023015"/>
    </source>
</evidence>